<dbReference type="PANTHER" id="PTHR46601">
    <property type="entry name" value="ULP_PROTEASE DOMAIN-CONTAINING PROTEIN"/>
    <property type="match status" value="1"/>
</dbReference>
<accession>A0A195CM77</accession>
<dbReference type="Proteomes" id="UP000078542">
    <property type="component" value="Unassembled WGS sequence"/>
</dbReference>
<keyword evidence="3" id="KW-1185">Reference proteome</keyword>
<evidence type="ECO:0000256" key="1">
    <source>
        <dbReference type="SAM" id="MobiDB-lite"/>
    </source>
</evidence>
<dbReference type="EMBL" id="KQ977574">
    <property type="protein sequence ID" value="KYN01836.1"/>
    <property type="molecule type" value="Genomic_DNA"/>
</dbReference>
<dbReference type="STRING" id="456900.A0A195CM77"/>
<sequence>MPHHDRCANPFKLPGEKGHVGRDLRHPSLALRRKIPWMDEKRMICSKCRKLDVERFITVSRPEITATPVLPPEDDIGTEEYRSDSSKDEAVTIENPVTLRQAQLGEMVENLKLKFSDNNTTRAERLCILTIAPSSWSERKIAKEFGTSRRMAKVAKGLVSTQGVFSFPTFRPGRHLTDETGSIVRSFYEDDENSRIMPGTKDTVSIKVDGKKTILQKRLVLSNLKELHRLYIAKHPNNHIGFSKFAELRPPNCVLAGASGTHCVYVCTCHQNFKLMVDAANLSKLTADSEQPLKTYKDCIENIVCSEPGAGCFLDECKLCPGVEPLTTRLMELFDKADIEEVEFKLWQTVDRSTLRTQKMATDEFLDEFSRCLSALKPHHFIAKQQATYISARKESLRRGDVLVQMDFSENYAFIVQDAAQSFHYNNDQCTVHPIVYYYRDDQFQLKHKSLVVLSDSVLHDTSAVYLFQKIVIENIKATCFVKTVIYITDGAEQYYKNRFQFANLMCHEEDFGLKAEWHFHATAHGKGACDGIGTILKRGARRASLQITTGEPILTPQSLYQWAKKNLPETAVFFISKDEHETAKQKLAARFSAAKTVPSMENNNCFIPLPGEKKLIIKKYSNATSQIIFP</sequence>
<name>A0A195CM77_9HYME</name>
<evidence type="ECO:0000313" key="2">
    <source>
        <dbReference type="EMBL" id="KYN01836.1"/>
    </source>
</evidence>
<dbReference type="AlphaFoldDB" id="A0A195CM77"/>
<feature type="region of interest" description="Disordered" evidence="1">
    <location>
        <begin position="1"/>
        <end position="22"/>
    </location>
</feature>
<organism evidence="2 3">
    <name type="scientific">Cyphomyrmex costatus</name>
    <dbReference type="NCBI Taxonomy" id="456900"/>
    <lineage>
        <taxon>Eukaryota</taxon>
        <taxon>Metazoa</taxon>
        <taxon>Ecdysozoa</taxon>
        <taxon>Arthropoda</taxon>
        <taxon>Hexapoda</taxon>
        <taxon>Insecta</taxon>
        <taxon>Pterygota</taxon>
        <taxon>Neoptera</taxon>
        <taxon>Endopterygota</taxon>
        <taxon>Hymenoptera</taxon>
        <taxon>Apocrita</taxon>
        <taxon>Aculeata</taxon>
        <taxon>Formicoidea</taxon>
        <taxon>Formicidae</taxon>
        <taxon>Myrmicinae</taxon>
        <taxon>Cyphomyrmex</taxon>
    </lineage>
</organism>
<gene>
    <name evidence="2" type="ORF">ALC62_07308</name>
</gene>
<reference evidence="2 3" key="1">
    <citation type="submission" date="2016-03" db="EMBL/GenBank/DDBJ databases">
        <title>Cyphomyrmex costatus WGS genome.</title>
        <authorList>
            <person name="Nygaard S."/>
            <person name="Hu H."/>
            <person name="Boomsma J."/>
            <person name="Zhang G."/>
        </authorList>
    </citation>
    <scope>NUCLEOTIDE SEQUENCE [LARGE SCALE GENOMIC DNA]</scope>
    <source>
        <strain evidence="2">MS0001</strain>
        <tissue evidence="2">Whole body</tissue>
    </source>
</reference>
<dbReference type="PANTHER" id="PTHR46601:SF1">
    <property type="entry name" value="ADF-H DOMAIN-CONTAINING PROTEIN"/>
    <property type="match status" value="1"/>
</dbReference>
<proteinExistence type="predicted"/>
<protein>
    <submittedName>
        <fullName evidence="2">Uncharacterized protein</fullName>
    </submittedName>
</protein>
<evidence type="ECO:0000313" key="3">
    <source>
        <dbReference type="Proteomes" id="UP000078542"/>
    </source>
</evidence>